<feature type="compositionally biased region" description="Basic residues" evidence="1">
    <location>
        <begin position="165"/>
        <end position="174"/>
    </location>
</feature>
<dbReference type="InterPro" id="IPR038141">
    <property type="entry name" value="YutD-like_sf"/>
</dbReference>
<comment type="caution">
    <text evidence="2">The sequence shown here is derived from an EMBL/GenBank/DDBJ whole genome shotgun (WGS) entry which is preliminary data.</text>
</comment>
<proteinExistence type="predicted"/>
<organism evidence="2 3">
    <name type="scientific">Lactiplantibacillus daoliensis</name>
    <dbReference type="NCBI Taxonomy" id="2559916"/>
    <lineage>
        <taxon>Bacteria</taxon>
        <taxon>Bacillati</taxon>
        <taxon>Bacillota</taxon>
        <taxon>Bacilli</taxon>
        <taxon>Lactobacillales</taxon>
        <taxon>Lactobacillaceae</taxon>
        <taxon>Lactiplantibacillus</taxon>
    </lineage>
</organism>
<dbReference type="PIRSF" id="PIRSF012565">
    <property type="entry name" value="DUF1027"/>
    <property type="match status" value="1"/>
</dbReference>
<dbReference type="InterPro" id="IPR009370">
    <property type="entry name" value="YutD-like"/>
</dbReference>
<feature type="compositionally biased region" description="Low complexity" evidence="1">
    <location>
        <begin position="139"/>
        <end position="164"/>
    </location>
</feature>
<accession>A0ABW1UEY4</accession>
<dbReference type="RefSeq" id="WP_137606395.1">
    <property type="nucleotide sequence ID" value="NZ_BJDH01000002.1"/>
</dbReference>
<reference evidence="3" key="1">
    <citation type="journal article" date="2019" name="Int. J. Syst. Evol. Microbiol.">
        <title>The Global Catalogue of Microorganisms (GCM) 10K type strain sequencing project: providing services to taxonomists for standard genome sequencing and annotation.</title>
        <authorList>
            <consortium name="The Broad Institute Genomics Platform"/>
            <consortium name="The Broad Institute Genome Sequencing Center for Infectious Disease"/>
            <person name="Wu L."/>
            <person name="Ma J."/>
        </authorList>
    </citation>
    <scope>NUCLEOTIDE SEQUENCE [LARGE SCALE GENOMIC DNA]</scope>
    <source>
        <strain evidence="3">CCM 8934</strain>
    </source>
</reference>
<dbReference type="Proteomes" id="UP001596227">
    <property type="component" value="Unassembled WGS sequence"/>
</dbReference>
<protein>
    <submittedName>
        <fullName evidence="2">YutD family protein</fullName>
    </submittedName>
</protein>
<sequence length="220" mass="25738">MNRDHIDELAAQQAERRQSLYQGTRLDKTHIEVNKHPFELVLDYHDAFDLDKFTERYSTILNKYDYLVGDWGFEQLRLKGFFKDDTKDVQRAQTIGTVQDYLYEYCNFGCAYFILKNERVIKPKRTSHPRKDDRRNKRGNGTNNSGGNNNSHTTQSRSRSNRSSSKLKQRRRNKSFTTKQKAAPFTEKRQQPAKVKAGSGQQARTSKPATGKRHFTIRQK</sequence>
<keyword evidence="3" id="KW-1185">Reference proteome</keyword>
<feature type="compositionally biased region" description="Basic residues" evidence="1">
    <location>
        <begin position="210"/>
        <end position="220"/>
    </location>
</feature>
<feature type="region of interest" description="Disordered" evidence="1">
    <location>
        <begin position="124"/>
        <end position="220"/>
    </location>
</feature>
<evidence type="ECO:0000256" key="1">
    <source>
        <dbReference type="SAM" id="MobiDB-lite"/>
    </source>
</evidence>
<feature type="compositionally biased region" description="Polar residues" evidence="1">
    <location>
        <begin position="199"/>
        <end position="208"/>
    </location>
</feature>
<evidence type="ECO:0000313" key="3">
    <source>
        <dbReference type="Proteomes" id="UP001596227"/>
    </source>
</evidence>
<dbReference type="Gene3D" id="3.50.4.20">
    <property type="match status" value="1"/>
</dbReference>
<gene>
    <name evidence="2" type="ORF">ACFQH1_05465</name>
</gene>
<dbReference type="Pfam" id="PF06265">
    <property type="entry name" value="YutD-like"/>
    <property type="match status" value="1"/>
</dbReference>
<evidence type="ECO:0000313" key="2">
    <source>
        <dbReference type="EMBL" id="MFC6294643.1"/>
    </source>
</evidence>
<name>A0ABW1UEY4_9LACO</name>
<dbReference type="EMBL" id="JBHSSB010000015">
    <property type="protein sequence ID" value="MFC6294643.1"/>
    <property type="molecule type" value="Genomic_DNA"/>
</dbReference>